<evidence type="ECO:0000313" key="6">
    <source>
        <dbReference type="Proteomes" id="UP000237647"/>
    </source>
</evidence>
<evidence type="ECO:0000256" key="1">
    <source>
        <dbReference type="ARBA" id="ARBA00023015"/>
    </source>
</evidence>
<sequence>MLKKFVNKLNNFQACTSEEIQALEHYITPIRSLRKSEDLIRVDDSPNEVSILLEGWATRYKVTDNGKYQALGFLIPGDACDIHITLVDKMDHSICAVIPSQVTSIPKHRIQELYESHPRLSRALFWSMLVDEATLRQWLVNIGGRQADQRMAHLFCELLIRSRAAGLTDDHSFMLPITQQQVGEAMGITPVHTNRVISKLRSEGLVSWENRSVTIHDWERMKVFSDFDANYLHLDKASPSLAKEL</sequence>
<dbReference type="InterPro" id="IPR036390">
    <property type="entry name" value="WH_DNA-bd_sf"/>
</dbReference>
<dbReference type="SUPFAM" id="SSF46785">
    <property type="entry name" value="Winged helix' DNA-binding domain"/>
    <property type="match status" value="1"/>
</dbReference>
<dbReference type="InterPro" id="IPR012318">
    <property type="entry name" value="HTH_CRP"/>
</dbReference>
<dbReference type="SUPFAM" id="SSF51206">
    <property type="entry name" value="cAMP-binding domain-like"/>
    <property type="match status" value="1"/>
</dbReference>
<dbReference type="GO" id="GO:0003700">
    <property type="term" value="F:DNA-binding transcription factor activity"/>
    <property type="evidence" value="ECO:0007669"/>
    <property type="project" value="TreeGrafter"/>
</dbReference>
<dbReference type="InterPro" id="IPR014710">
    <property type="entry name" value="RmlC-like_jellyroll"/>
</dbReference>
<dbReference type="PANTHER" id="PTHR24567:SF68">
    <property type="entry name" value="DNA-BINDING TRANSCRIPTIONAL DUAL REGULATOR CRP"/>
    <property type="match status" value="1"/>
</dbReference>
<dbReference type="PANTHER" id="PTHR24567">
    <property type="entry name" value="CRP FAMILY TRANSCRIPTIONAL REGULATORY PROTEIN"/>
    <property type="match status" value="1"/>
</dbReference>
<keyword evidence="6" id="KW-1185">Reference proteome</keyword>
<dbReference type="PROSITE" id="PS51063">
    <property type="entry name" value="HTH_CRP_2"/>
    <property type="match status" value="1"/>
</dbReference>
<dbReference type="InterPro" id="IPR050397">
    <property type="entry name" value="Env_Response_Regulators"/>
</dbReference>
<dbReference type="InterPro" id="IPR000595">
    <property type="entry name" value="cNMP-bd_dom"/>
</dbReference>
<dbReference type="SMART" id="SM00100">
    <property type="entry name" value="cNMP"/>
    <property type="match status" value="1"/>
</dbReference>
<dbReference type="Pfam" id="PF13545">
    <property type="entry name" value="HTH_Crp_2"/>
    <property type="match status" value="1"/>
</dbReference>
<dbReference type="InterPro" id="IPR036388">
    <property type="entry name" value="WH-like_DNA-bd_sf"/>
</dbReference>
<evidence type="ECO:0000313" key="5">
    <source>
        <dbReference type="EMBL" id="PRY65577.1"/>
    </source>
</evidence>
<protein>
    <submittedName>
        <fullName evidence="5">CRP-like cAMP-binding protein</fullName>
    </submittedName>
</protein>
<evidence type="ECO:0000256" key="3">
    <source>
        <dbReference type="ARBA" id="ARBA00023163"/>
    </source>
</evidence>
<dbReference type="Proteomes" id="UP000237647">
    <property type="component" value="Unassembled WGS sequence"/>
</dbReference>
<accession>A0A2T0V646</accession>
<keyword evidence="3" id="KW-0804">Transcription</keyword>
<dbReference type="InterPro" id="IPR018490">
    <property type="entry name" value="cNMP-bd_dom_sf"/>
</dbReference>
<dbReference type="GO" id="GO:0003677">
    <property type="term" value="F:DNA binding"/>
    <property type="evidence" value="ECO:0007669"/>
    <property type="project" value="UniProtKB-KW"/>
</dbReference>
<evidence type="ECO:0000256" key="2">
    <source>
        <dbReference type="ARBA" id="ARBA00023125"/>
    </source>
</evidence>
<organism evidence="5 6">
    <name type="scientific">Vreelandella songnenensis</name>
    <dbReference type="NCBI Taxonomy" id="1176243"/>
    <lineage>
        <taxon>Bacteria</taxon>
        <taxon>Pseudomonadati</taxon>
        <taxon>Pseudomonadota</taxon>
        <taxon>Gammaproteobacteria</taxon>
        <taxon>Oceanospirillales</taxon>
        <taxon>Halomonadaceae</taxon>
        <taxon>Vreelandella</taxon>
    </lineage>
</organism>
<keyword evidence="1" id="KW-0805">Transcription regulation</keyword>
<proteinExistence type="predicted"/>
<dbReference type="Gene3D" id="1.10.10.10">
    <property type="entry name" value="Winged helix-like DNA-binding domain superfamily/Winged helix DNA-binding domain"/>
    <property type="match status" value="1"/>
</dbReference>
<dbReference type="EMBL" id="PVTK01000002">
    <property type="protein sequence ID" value="PRY65577.1"/>
    <property type="molecule type" value="Genomic_DNA"/>
</dbReference>
<feature type="domain" description="HTH crp-type" evidence="4">
    <location>
        <begin position="145"/>
        <end position="219"/>
    </location>
</feature>
<dbReference type="AlphaFoldDB" id="A0A2T0V646"/>
<comment type="caution">
    <text evidence="5">The sequence shown here is derived from an EMBL/GenBank/DDBJ whole genome shotgun (WGS) entry which is preliminary data.</text>
</comment>
<name>A0A2T0V646_9GAMM</name>
<dbReference type="GO" id="GO:0005829">
    <property type="term" value="C:cytosol"/>
    <property type="evidence" value="ECO:0007669"/>
    <property type="project" value="TreeGrafter"/>
</dbReference>
<evidence type="ECO:0000259" key="4">
    <source>
        <dbReference type="PROSITE" id="PS51063"/>
    </source>
</evidence>
<gene>
    <name evidence="5" type="ORF">B0H98_102101</name>
</gene>
<dbReference type="CDD" id="cd00038">
    <property type="entry name" value="CAP_ED"/>
    <property type="match status" value="1"/>
</dbReference>
<dbReference type="Gene3D" id="2.60.120.10">
    <property type="entry name" value="Jelly Rolls"/>
    <property type="match status" value="1"/>
</dbReference>
<keyword evidence="2" id="KW-0238">DNA-binding</keyword>
<dbReference type="Pfam" id="PF00027">
    <property type="entry name" value="cNMP_binding"/>
    <property type="match status" value="1"/>
</dbReference>
<dbReference type="SMART" id="SM00419">
    <property type="entry name" value="HTH_CRP"/>
    <property type="match status" value="1"/>
</dbReference>
<reference evidence="5 6" key="1">
    <citation type="submission" date="2018-03" db="EMBL/GenBank/DDBJ databases">
        <title>Genomic Encyclopedia of Type Strains, Phase III (KMG-III): the genomes of soil and plant-associated and newly described type strains.</title>
        <authorList>
            <person name="Whitman W."/>
        </authorList>
    </citation>
    <scope>NUCLEOTIDE SEQUENCE [LARGE SCALE GENOMIC DNA]</scope>
    <source>
        <strain evidence="5 6">CGMCC 1.12152</strain>
    </source>
</reference>